<comment type="caution">
    <text evidence="3">The sequence shown here is derived from an EMBL/GenBank/DDBJ whole genome shotgun (WGS) entry which is preliminary data.</text>
</comment>
<dbReference type="AlphaFoldDB" id="A0A077M1V3"/>
<reference evidence="3 4" key="1">
    <citation type="journal article" date="2013" name="ISME J.">
        <title>A metabolic model for members of the genus Tetrasphaera involved in enhanced biological phosphorus removal.</title>
        <authorList>
            <person name="Kristiansen R."/>
            <person name="Nguyen H.T.T."/>
            <person name="Saunders A.M."/>
            <person name="Nielsen J.L."/>
            <person name="Wimmer R."/>
            <person name="Le V.Q."/>
            <person name="McIlroy S.J."/>
            <person name="Petrovski S."/>
            <person name="Seviour R.J."/>
            <person name="Calteau A."/>
            <person name="Nielsen K.L."/>
            <person name="Nielsen P.H."/>
        </authorList>
    </citation>
    <scope>NUCLEOTIDE SEQUENCE [LARGE SCALE GENOMIC DNA]</scope>
    <source>
        <strain evidence="3 4">T1-X7</strain>
    </source>
</reference>
<evidence type="ECO:0000313" key="4">
    <source>
        <dbReference type="Proteomes" id="UP000035721"/>
    </source>
</evidence>
<proteinExistence type="predicted"/>
<feature type="compositionally biased region" description="Low complexity" evidence="1">
    <location>
        <begin position="136"/>
        <end position="145"/>
    </location>
</feature>
<dbReference type="PANTHER" id="PTHR33627">
    <property type="entry name" value="TRANSPOSASE"/>
    <property type="match status" value="1"/>
</dbReference>
<accession>A0A077M1V3</accession>
<sequence>MYLTYATRAGHAFIDRALYLPKSWTDDRDRCAAAAVPATVQFATKPALAAAMITRAVQAGTPAAWVAGDEVYGADPTLRATIRAAGLGYVMQVAANRQVPCAAGRQRVDWLAAALPPQAWQHRSAGAGAKGPPPLLLGLDPAGAGTSTRPPRAGR</sequence>
<dbReference type="PANTHER" id="PTHR33627:SF1">
    <property type="entry name" value="TRANSPOSASE"/>
    <property type="match status" value="1"/>
</dbReference>
<dbReference type="InterPro" id="IPR039365">
    <property type="entry name" value="IS701-like"/>
</dbReference>
<dbReference type="STRING" id="1194083.BN12_60037"/>
<name>A0A077M1V3_9MICO</name>
<dbReference type="Pfam" id="PF13546">
    <property type="entry name" value="DDE_5"/>
    <property type="match status" value="1"/>
</dbReference>
<evidence type="ECO:0000256" key="1">
    <source>
        <dbReference type="SAM" id="MobiDB-lite"/>
    </source>
</evidence>
<dbReference type="InterPro" id="IPR038721">
    <property type="entry name" value="IS701-like_DDE_dom"/>
</dbReference>
<dbReference type="EMBL" id="CAJB01000392">
    <property type="protein sequence ID" value="CCH79831.1"/>
    <property type="molecule type" value="Genomic_DNA"/>
</dbReference>
<protein>
    <submittedName>
        <fullName evidence="3">Transposase</fullName>
    </submittedName>
</protein>
<organism evidence="3 4">
    <name type="scientific">Nostocoides japonicum T1-X7</name>
    <dbReference type="NCBI Taxonomy" id="1194083"/>
    <lineage>
        <taxon>Bacteria</taxon>
        <taxon>Bacillati</taxon>
        <taxon>Actinomycetota</taxon>
        <taxon>Actinomycetes</taxon>
        <taxon>Micrococcales</taxon>
        <taxon>Intrasporangiaceae</taxon>
        <taxon>Nostocoides</taxon>
    </lineage>
</organism>
<evidence type="ECO:0000259" key="2">
    <source>
        <dbReference type="Pfam" id="PF13546"/>
    </source>
</evidence>
<keyword evidence="4" id="KW-1185">Reference proteome</keyword>
<feature type="domain" description="Transposase IS701-like DDE" evidence="2">
    <location>
        <begin position="3"/>
        <end position="100"/>
    </location>
</feature>
<evidence type="ECO:0000313" key="3">
    <source>
        <dbReference type="EMBL" id="CCH79831.1"/>
    </source>
</evidence>
<feature type="region of interest" description="Disordered" evidence="1">
    <location>
        <begin position="121"/>
        <end position="155"/>
    </location>
</feature>
<dbReference type="Proteomes" id="UP000035721">
    <property type="component" value="Unassembled WGS sequence"/>
</dbReference>
<gene>
    <name evidence="3" type="ORF">BN12_60037</name>
</gene>